<dbReference type="InterPro" id="IPR040442">
    <property type="entry name" value="Pyrv_kinase-like_dom_sf"/>
</dbReference>
<evidence type="ECO:0000259" key="4">
    <source>
        <dbReference type="Pfam" id="PF03328"/>
    </source>
</evidence>
<dbReference type="GO" id="GO:0047777">
    <property type="term" value="F:(S)-citramalyl-CoA lyase activity"/>
    <property type="evidence" value="ECO:0007669"/>
    <property type="project" value="TreeGrafter"/>
</dbReference>
<dbReference type="PANTHER" id="PTHR11105">
    <property type="entry name" value="CITRATE LYASE SUBUNIT BETA-RELATED"/>
    <property type="match status" value="1"/>
</dbReference>
<dbReference type="PANTHER" id="PTHR11105:SF0">
    <property type="entry name" value="CITRAMALYL-COA LYASE, MITOCHONDRIAL"/>
    <property type="match status" value="1"/>
</dbReference>
<evidence type="ECO:0000256" key="1">
    <source>
        <dbReference type="ARBA" id="ARBA00001946"/>
    </source>
</evidence>
<evidence type="ECO:0000256" key="3">
    <source>
        <dbReference type="ARBA" id="ARBA00022842"/>
    </source>
</evidence>
<reference evidence="5" key="1">
    <citation type="submission" date="2018-06" db="EMBL/GenBank/DDBJ databases">
        <authorList>
            <person name="Zhirakovskaya E."/>
        </authorList>
    </citation>
    <scope>NUCLEOTIDE SEQUENCE</scope>
</reference>
<dbReference type="AlphaFoldDB" id="A0A3B0RY87"/>
<dbReference type="EC" id="4.1.3.6" evidence="5"/>
<keyword evidence="2" id="KW-0479">Metal-binding</keyword>
<dbReference type="InterPro" id="IPR015813">
    <property type="entry name" value="Pyrv/PenolPyrv_kinase-like_dom"/>
</dbReference>
<dbReference type="SUPFAM" id="SSF51621">
    <property type="entry name" value="Phosphoenolpyruvate/pyruvate domain"/>
    <property type="match status" value="1"/>
</dbReference>
<dbReference type="Gene3D" id="3.20.20.60">
    <property type="entry name" value="Phosphoenolpyruvate-binding domains"/>
    <property type="match status" value="1"/>
</dbReference>
<evidence type="ECO:0000313" key="5">
    <source>
        <dbReference type="EMBL" id="VAV98844.1"/>
    </source>
</evidence>
<keyword evidence="5" id="KW-0456">Lyase</keyword>
<dbReference type="PIRSF" id="PIRSF015582">
    <property type="entry name" value="Cit_lyase_B"/>
    <property type="match status" value="1"/>
</dbReference>
<dbReference type="GO" id="GO:0046872">
    <property type="term" value="F:metal ion binding"/>
    <property type="evidence" value="ECO:0007669"/>
    <property type="project" value="UniProtKB-KW"/>
</dbReference>
<dbReference type="EMBL" id="UOEF01000276">
    <property type="protein sequence ID" value="VAV98844.1"/>
    <property type="molecule type" value="Genomic_DNA"/>
</dbReference>
<organism evidence="5">
    <name type="scientific">hydrothermal vent metagenome</name>
    <dbReference type="NCBI Taxonomy" id="652676"/>
    <lineage>
        <taxon>unclassified sequences</taxon>
        <taxon>metagenomes</taxon>
        <taxon>ecological metagenomes</taxon>
    </lineage>
</organism>
<feature type="non-terminal residue" evidence="5">
    <location>
        <position position="1"/>
    </location>
</feature>
<dbReference type="GO" id="GO:0106064">
    <property type="term" value="P:regulation of cobalamin metabolic process"/>
    <property type="evidence" value="ECO:0007669"/>
    <property type="project" value="TreeGrafter"/>
</dbReference>
<feature type="domain" description="HpcH/HpaI aldolase/citrate lyase" evidence="4">
    <location>
        <begin position="19"/>
        <end position="153"/>
    </location>
</feature>
<dbReference type="InterPro" id="IPR005000">
    <property type="entry name" value="Aldolase/citrate-lyase_domain"/>
</dbReference>
<accession>A0A3B0RY87</accession>
<dbReference type="Pfam" id="PF03328">
    <property type="entry name" value="HpcH_HpaI"/>
    <property type="match status" value="1"/>
</dbReference>
<protein>
    <submittedName>
        <fullName evidence="5">Citrate lyase beta chain</fullName>
        <ecNumber evidence="5">4.1.3.6</ecNumber>
    </submittedName>
</protein>
<dbReference type="InterPro" id="IPR040186">
    <property type="entry name" value="Citramalyl-CoA_lyase"/>
</dbReference>
<dbReference type="GO" id="GO:0008815">
    <property type="term" value="F:citrate (pro-3S)-lyase activity"/>
    <property type="evidence" value="ECO:0007669"/>
    <property type="project" value="UniProtKB-EC"/>
</dbReference>
<proteinExistence type="predicted"/>
<sequence length="221" mass="23757">CSKWAEDDLDALQEASKNTRLAAILVPKVSTVDDIQSCAMRMNMGGFGEDCALWAMIETPLAVLNIAEIAKLGSNSPLTTFVMGFNDLAKEMRAEQSRALFTPAMAQTIMAARAYGLNVIDSVYNDFKDLEGFKQECEQAHRYGFDGKSLIHPSQIEIANAAFAPSKEKVAEAKAIIAAFADPANIGKGAITIDGRMTELLHLKQAKQTVAMAKAIAAAGQ</sequence>
<dbReference type="InterPro" id="IPR011206">
    <property type="entry name" value="Citrate_lyase_beta/mcl1/mcl2"/>
</dbReference>
<comment type="cofactor">
    <cofactor evidence="1">
        <name>Mg(2+)</name>
        <dbReference type="ChEBI" id="CHEBI:18420"/>
    </cofactor>
</comment>
<gene>
    <name evidence="5" type="ORF">MNBD_ALPHA04-451</name>
</gene>
<name>A0A3B0RY87_9ZZZZ</name>
<evidence type="ECO:0000256" key="2">
    <source>
        <dbReference type="ARBA" id="ARBA00022723"/>
    </source>
</evidence>
<keyword evidence="3" id="KW-0460">Magnesium</keyword>